<organism evidence="1 2">
    <name type="scientific">Caulobacter ginsengisoli</name>
    <dbReference type="NCBI Taxonomy" id="400775"/>
    <lineage>
        <taxon>Bacteria</taxon>
        <taxon>Pseudomonadati</taxon>
        <taxon>Pseudomonadota</taxon>
        <taxon>Alphaproteobacteria</taxon>
        <taxon>Caulobacterales</taxon>
        <taxon>Caulobacteraceae</taxon>
        <taxon>Caulobacter</taxon>
    </lineage>
</organism>
<reference evidence="1 2" key="1">
    <citation type="submission" date="2023-07" db="EMBL/GenBank/DDBJ databases">
        <title>Genomic Encyclopedia of Type Strains, Phase IV (KMG-IV): sequencing the most valuable type-strain genomes for metagenomic binning, comparative biology and taxonomic classification.</title>
        <authorList>
            <person name="Goeker M."/>
        </authorList>
    </citation>
    <scope>NUCLEOTIDE SEQUENCE [LARGE SCALE GENOMIC DNA]</scope>
    <source>
        <strain evidence="1 2">DSM 18695</strain>
    </source>
</reference>
<proteinExistence type="predicted"/>
<name>A0ABU0IKV7_9CAUL</name>
<comment type="caution">
    <text evidence="1">The sequence shown here is derived from an EMBL/GenBank/DDBJ whole genome shotgun (WGS) entry which is preliminary data.</text>
</comment>
<dbReference type="Proteomes" id="UP001228905">
    <property type="component" value="Unassembled WGS sequence"/>
</dbReference>
<keyword evidence="2" id="KW-1185">Reference proteome</keyword>
<sequence>MAEAIVLEWVLPGATTAVVTAVAGPPGQAVWGTFTGVLADQADLQAALDGRLAVSAVGVTVQGYSAELATVAGLAPSNDDIIQRKAGAWTRRTPVQFKTDLALVKGDVGLGNVENTALSAWGGSANLATVGTVTAGTWTAGAIAPAYGGTGLTSYAVGDLIYASGAATLARLADVATGNVLVSGGIGAAPAWGKVGLASHVSGTLPVANGGTGQTTAGAALNALLPAQAGAGGKFLTSDGTNPAWGTPVTGWGTITGTLSAQADLQTALDAKLAVAGGLMTGALGVVAGAVGTPGIYASGDPNTGLWFPAADTMAASAGGQEAWRIDSLARVGVNMTTLAAQFSVQSNGAARVASIIKGAGSQSANMTEWQASNGTLLAAIDAGGHMSINKAVPSSSVILNIAGASNERVDTTGNAYGIQVGLTNQLSGNLIAMQFQAESRYSGAGVTLVGVQGICSVNSGAASTANLMIGFQAQSPILNSGATVTAAYGVRIDAQNTTGVGSAWALYAGGANDNSYLAHSLLIGQTSVPASLKGGLVLGNAAAIPTGNVAGGTVYVEAGALKYRGSSGTVTVLAVA</sequence>
<evidence type="ECO:0000313" key="1">
    <source>
        <dbReference type="EMBL" id="MDQ0462637.1"/>
    </source>
</evidence>
<gene>
    <name evidence="1" type="ORF">QO010_000385</name>
</gene>
<dbReference type="EMBL" id="JAUSVS010000001">
    <property type="protein sequence ID" value="MDQ0462637.1"/>
    <property type="molecule type" value="Genomic_DNA"/>
</dbReference>
<dbReference type="RefSeq" id="WP_307345228.1">
    <property type="nucleotide sequence ID" value="NZ_JAUSVS010000001.1"/>
</dbReference>
<accession>A0ABU0IKV7</accession>
<protein>
    <submittedName>
        <fullName evidence="1">Uncharacterized protein</fullName>
    </submittedName>
</protein>
<evidence type="ECO:0000313" key="2">
    <source>
        <dbReference type="Proteomes" id="UP001228905"/>
    </source>
</evidence>